<evidence type="ECO:0000256" key="4">
    <source>
        <dbReference type="ARBA" id="ARBA00022448"/>
    </source>
</evidence>
<evidence type="ECO:0000259" key="9">
    <source>
        <dbReference type="Pfam" id="PF01895"/>
    </source>
</evidence>
<dbReference type="PANTHER" id="PTHR42930:SF3">
    <property type="entry name" value="PHOSPHATE-SPECIFIC TRANSPORT SYSTEM ACCESSORY PROTEIN PHOU"/>
    <property type="match status" value="1"/>
</dbReference>
<keyword evidence="6 8" id="KW-0592">Phosphate transport</keyword>
<comment type="similarity">
    <text evidence="2 8">Belongs to the PhoU family.</text>
</comment>
<gene>
    <name evidence="10" type="ordered locus">Hipma_0886</name>
</gene>
<feature type="domain" description="PhoU" evidence="9">
    <location>
        <begin position="119"/>
        <end position="203"/>
    </location>
</feature>
<dbReference type="Proteomes" id="UP000008139">
    <property type="component" value="Chromosome"/>
</dbReference>
<protein>
    <recommendedName>
        <fullName evidence="8">Phosphate-specific transport system accessory protein PhoU</fullName>
    </recommendedName>
</protein>
<dbReference type="KEGG" id="hmr:Hipma_0886"/>
<dbReference type="PIRSF" id="PIRSF003107">
    <property type="entry name" value="PhoU"/>
    <property type="match status" value="1"/>
</dbReference>
<dbReference type="Gene3D" id="1.20.58.220">
    <property type="entry name" value="Phosphate transport system protein phou homolog 2, domain 2"/>
    <property type="match status" value="2"/>
</dbReference>
<reference evidence="10 11" key="1">
    <citation type="journal article" date="2011" name="Stand. Genomic Sci.">
        <title>Complete genome sequence of the thermophilic sulfur-reducer Hippea maritima type strain (MH(2)).</title>
        <authorList>
            <person name="Huntemann M."/>
            <person name="Lu M."/>
            <person name="Nolan M."/>
            <person name="Lapidus A."/>
            <person name="Lucas S."/>
            <person name="Hammon N."/>
            <person name="Deshpande S."/>
            <person name="Cheng J.F."/>
            <person name="Tapia R."/>
            <person name="Han C."/>
            <person name="Goodwin L."/>
            <person name="Pitluck S."/>
            <person name="Liolios K."/>
            <person name="Pagani I."/>
            <person name="Ivanova N."/>
            <person name="Ovchinikova G."/>
            <person name="Pati A."/>
            <person name="Chen A."/>
            <person name="Palaniappan K."/>
            <person name="Land M."/>
            <person name="Hauser L."/>
            <person name="Jeffries C.D."/>
            <person name="Detter J.C."/>
            <person name="Brambilla E.M."/>
            <person name="Rohde M."/>
            <person name="Spring S."/>
            <person name="Goker M."/>
            <person name="Woyke T."/>
            <person name="Bristow J."/>
            <person name="Eisen J.A."/>
            <person name="Markowitz V."/>
            <person name="Hugenholtz P."/>
            <person name="Kyrpides N.C."/>
            <person name="Klenk H.P."/>
            <person name="Mavromatis K."/>
        </authorList>
    </citation>
    <scope>NUCLEOTIDE SEQUENCE [LARGE SCALE GENOMIC DNA]</scope>
    <source>
        <strain evidence="11">ATCC 700847 / DSM 10411 / MH2</strain>
    </source>
</reference>
<comment type="function">
    <text evidence="7 8">Plays a role in the regulation of phosphate uptake.</text>
</comment>
<dbReference type="OrthoDB" id="9814256at2"/>
<dbReference type="Pfam" id="PF01895">
    <property type="entry name" value="PhoU"/>
    <property type="match status" value="2"/>
</dbReference>
<sequence length="220" mass="24816">MAAGIERDIREIKLKVSRMASLALDMTNKALDGLFDENKALLDWVIEKDREVDEIDNEIDEDVITVCALKHPEASDLRFIVASLKINVAIERVADNAVNIAEWAQKIINKPKIVDYSDIKQMKKLAVFMFENALEAFFDGDTQKSKQVIKLDDDVDLLELAIMKKLIKLSYLNSANIKSALRLTFVARALERIADQATNIAELATFVATGEVVKHKRIKE</sequence>
<keyword evidence="5 8" id="KW-0963">Cytoplasm</keyword>
<dbReference type="GO" id="GO:0030643">
    <property type="term" value="P:intracellular phosphate ion homeostasis"/>
    <property type="evidence" value="ECO:0007669"/>
    <property type="project" value="InterPro"/>
</dbReference>
<evidence type="ECO:0000256" key="8">
    <source>
        <dbReference type="PIRNR" id="PIRNR003107"/>
    </source>
</evidence>
<keyword evidence="11" id="KW-1185">Reference proteome</keyword>
<evidence type="ECO:0000256" key="7">
    <source>
        <dbReference type="ARBA" id="ARBA00056181"/>
    </source>
</evidence>
<dbReference type="InterPro" id="IPR026022">
    <property type="entry name" value="PhoU_dom"/>
</dbReference>
<organism evidence="10 11">
    <name type="scientific">Hippea maritima (strain ATCC 700847 / DSM 10411 / MH2)</name>
    <dbReference type="NCBI Taxonomy" id="760142"/>
    <lineage>
        <taxon>Bacteria</taxon>
        <taxon>Pseudomonadati</taxon>
        <taxon>Campylobacterota</taxon>
        <taxon>Desulfurellia</taxon>
        <taxon>Desulfurellales</taxon>
        <taxon>Hippeaceae</taxon>
        <taxon>Hippea</taxon>
    </lineage>
</organism>
<dbReference type="SUPFAM" id="SSF109755">
    <property type="entry name" value="PhoU-like"/>
    <property type="match status" value="1"/>
</dbReference>
<dbReference type="EMBL" id="CP002606">
    <property type="protein sequence ID" value="AEA33856.1"/>
    <property type="molecule type" value="Genomic_DNA"/>
</dbReference>
<evidence type="ECO:0000313" key="10">
    <source>
        <dbReference type="EMBL" id="AEA33856.1"/>
    </source>
</evidence>
<proteinExistence type="inferred from homology"/>
<dbReference type="eggNOG" id="COG0704">
    <property type="taxonomic scope" value="Bacteria"/>
</dbReference>
<reference evidence="11" key="2">
    <citation type="submission" date="2011-03" db="EMBL/GenBank/DDBJ databases">
        <title>The complete genome of Hippea maritima DSM 10411.</title>
        <authorList>
            <consortium name="US DOE Joint Genome Institute (JGI-PGF)"/>
            <person name="Lucas S."/>
            <person name="Copeland A."/>
            <person name="Lapidus A."/>
            <person name="Bruce D."/>
            <person name="Goodwin L."/>
            <person name="Pitluck S."/>
            <person name="Peters L."/>
            <person name="Kyrpides N."/>
            <person name="Mavromatis K."/>
            <person name="Pagani I."/>
            <person name="Ivanova N."/>
            <person name="Mikhailova N."/>
            <person name="Lu M."/>
            <person name="Detter J.C."/>
            <person name="Tapia R."/>
            <person name="Han C."/>
            <person name="Land M."/>
            <person name="Hauser L."/>
            <person name="Markowitz V."/>
            <person name="Cheng J.-F."/>
            <person name="Hugenholtz P."/>
            <person name="Woyke T."/>
            <person name="Wu D."/>
            <person name="Spring S."/>
            <person name="Schroeder M."/>
            <person name="Brambilla E."/>
            <person name="Klenk H.-P."/>
            <person name="Eisen J.A."/>
        </authorList>
    </citation>
    <scope>NUCLEOTIDE SEQUENCE [LARGE SCALE GENOMIC DNA]</scope>
    <source>
        <strain evidence="11">ATCC 700847 / DSM 10411 / MH2</strain>
    </source>
</reference>
<accession>F2LVS2</accession>
<dbReference type="RefSeq" id="WP_013681897.1">
    <property type="nucleotide sequence ID" value="NC_015318.1"/>
</dbReference>
<dbReference type="STRING" id="760142.Hipma_0886"/>
<dbReference type="GO" id="GO:0045936">
    <property type="term" value="P:negative regulation of phosphate metabolic process"/>
    <property type="evidence" value="ECO:0007669"/>
    <property type="project" value="InterPro"/>
</dbReference>
<dbReference type="NCBIfam" id="TIGR02135">
    <property type="entry name" value="phoU_full"/>
    <property type="match status" value="1"/>
</dbReference>
<dbReference type="AlphaFoldDB" id="F2LVS2"/>
<dbReference type="InParanoid" id="F2LVS2"/>
<evidence type="ECO:0000256" key="3">
    <source>
        <dbReference type="ARBA" id="ARBA00011738"/>
    </source>
</evidence>
<evidence type="ECO:0000256" key="5">
    <source>
        <dbReference type="ARBA" id="ARBA00022490"/>
    </source>
</evidence>
<name>F2LVS2_HIPMA</name>
<evidence type="ECO:0000256" key="1">
    <source>
        <dbReference type="ARBA" id="ARBA00004496"/>
    </source>
</evidence>
<comment type="subunit">
    <text evidence="3 8">Homodimer.</text>
</comment>
<dbReference type="GO" id="GO:0005737">
    <property type="term" value="C:cytoplasm"/>
    <property type="evidence" value="ECO:0007669"/>
    <property type="project" value="UniProtKB-SubCell"/>
</dbReference>
<dbReference type="InterPro" id="IPR028366">
    <property type="entry name" value="PhoU"/>
</dbReference>
<evidence type="ECO:0000256" key="2">
    <source>
        <dbReference type="ARBA" id="ARBA00008107"/>
    </source>
</evidence>
<evidence type="ECO:0000313" key="11">
    <source>
        <dbReference type="Proteomes" id="UP000008139"/>
    </source>
</evidence>
<dbReference type="GO" id="GO:0006817">
    <property type="term" value="P:phosphate ion transport"/>
    <property type="evidence" value="ECO:0007669"/>
    <property type="project" value="UniProtKB-KW"/>
</dbReference>
<feature type="domain" description="PhoU" evidence="9">
    <location>
        <begin position="16"/>
        <end position="104"/>
    </location>
</feature>
<comment type="subcellular location">
    <subcellularLocation>
        <location evidence="1 8">Cytoplasm</location>
    </subcellularLocation>
</comment>
<keyword evidence="4 8" id="KW-0813">Transport</keyword>
<dbReference type="PANTHER" id="PTHR42930">
    <property type="entry name" value="PHOSPHATE-SPECIFIC TRANSPORT SYSTEM ACCESSORY PROTEIN PHOU"/>
    <property type="match status" value="1"/>
</dbReference>
<dbReference type="FunFam" id="1.20.58.220:FF:000004">
    <property type="entry name" value="Phosphate-specific transport system accessory protein PhoU"/>
    <property type="match status" value="1"/>
</dbReference>
<dbReference type="FunCoup" id="F2LVS2">
    <property type="interactions" value="383"/>
</dbReference>
<dbReference type="HOGENOM" id="CLU_078518_3_0_7"/>
<dbReference type="InterPro" id="IPR038078">
    <property type="entry name" value="PhoU-like_sf"/>
</dbReference>
<evidence type="ECO:0000256" key="6">
    <source>
        <dbReference type="ARBA" id="ARBA00022592"/>
    </source>
</evidence>